<gene>
    <name evidence="2" type="ORF">KZ820_15515</name>
</gene>
<comment type="caution">
    <text evidence="2">The sequence shown here is derived from an EMBL/GenBank/DDBJ whole genome shotgun (WGS) entry which is preliminary data.</text>
</comment>
<keyword evidence="2" id="KW-0969">Cilium</keyword>
<evidence type="ECO:0000313" key="3">
    <source>
        <dbReference type="Proteomes" id="UP000759103"/>
    </source>
</evidence>
<feature type="region of interest" description="Disordered" evidence="1">
    <location>
        <begin position="49"/>
        <end position="79"/>
    </location>
</feature>
<dbReference type="RefSeq" id="WP_219749512.1">
    <property type="nucleotide sequence ID" value="NZ_JAHXZN010000006.1"/>
</dbReference>
<sequence length="248" mass="25421">MSEATFVIGLPARADAAATTRARAQSESTGGFTPADLIARIEQAFGARPPETAATAEQPRHFAPADPASDPTAGWDMLDPEAQPLPCLEQVEAARAEGYEEGFAAATHAAQAEAARDRALLDGVAAQLRAGGAIDRAALAETLRRTVLTLVTAVVGETGVSGPLLAARVEAAVDLLADASESAMLRVNPEDVALLAGLLPDTIFPVGDAAVARGSFVMEAASTIVEDGPALWMEQLTAAIERAAVPAC</sequence>
<reference evidence="2 3" key="1">
    <citation type="submission" date="2021-07" db="EMBL/GenBank/DDBJ databases">
        <title>Sphingomonas sp.</title>
        <authorList>
            <person name="Feng G."/>
            <person name="Li J."/>
            <person name="Pan M."/>
        </authorList>
    </citation>
    <scope>NUCLEOTIDE SEQUENCE [LARGE SCALE GENOMIC DNA]</scope>
    <source>
        <strain evidence="2 3">RRHST34</strain>
    </source>
</reference>
<name>A0ABS7BRC9_9SPHN</name>
<organism evidence="2 3">
    <name type="scientific">Sphingomonas citri</name>
    <dbReference type="NCBI Taxonomy" id="2862499"/>
    <lineage>
        <taxon>Bacteria</taxon>
        <taxon>Pseudomonadati</taxon>
        <taxon>Pseudomonadota</taxon>
        <taxon>Alphaproteobacteria</taxon>
        <taxon>Sphingomonadales</taxon>
        <taxon>Sphingomonadaceae</taxon>
        <taxon>Sphingomonas</taxon>
    </lineage>
</organism>
<proteinExistence type="predicted"/>
<protein>
    <submittedName>
        <fullName evidence="2">Flagellar assembly protein FliH</fullName>
    </submittedName>
</protein>
<dbReference type="EMBL" id="JAHXZN010000006">
    <property type="protein sequence ID" value="MBW6532149.1"/>
    <property type="molecule type" value="Genomic_DNA"/>
</dbReference>
<keyword evidence="3" id="KW-1185">Reference proteome</keyword>
<evidence type="ECO:0000256" key="1">
    <source>
        <dbReference type="SAM" id="MobiDB-lite"/>
    </source>
</evidence>
<accession>A0ABS7BRC9</accession>
<keyword evidence="2" id="KW-0282">Flagellum</keyword>
<dbReference type="Proteomes" id="UP000759103">
    <property type="component" value="Unassembled WGS sequence"/>
</dbReference>
<evidence type="ECO:0000313" key="2">
    <source>
        <dbReference type="EMBL" id="MBW6532149.1"/>
    </source>
</evidence>
<keyword evidence="2" id="KW-0966">Cell projection</keyword>